<evidence type="ECO:0000256" key="1">
    <source>
        <dbReference type="SAM" id="MobiDB-lite"/>
    </source>
</evidence>
<dbReference type="EMBL" id="CR555306">
    <property type="protein sequence ID" value="CAI07284.1"/>
    <property type="molecule type" value="Genomic_DNA"/>
</dbReference>
<dbReference type="KEGG" id="eba:ebA2101"/>
<sequence>MRLSATQTPPAWGGCRKQCMVILNPYSAASMTRWIRGRRKGHDSTGQCDDAHSGTGARGRGRRRARAGGAQQGRLPRGLFVRVRLVAGRSRRAHPRDAGRQPEGVHGLPSAGERTKDRDRRRVRLLRNRHGAVGVAQFPRAPRSGPPTRFYPRFYPYPCNASFMSNEIHWRPA</sequence>
<evidence type="ECO:0000313" key="3">
    <source>
        <dbReference type="Proteomes" id="UP000006552"/>
    </source>
</evidence>
<organism evidence="2 3">
    <name type="scientific">Aromatoleum aromaticum (strain DSM 19018 / LMG 30748 / EbN1)</name>
    <name type="common">Azoarcus sp. (strain EbN1)</name>
    <dbReference type="NCBI Taxonomy" id="76114"/>
    <lineage>
        <taxon>Bacteria</taxon>
        <taxon>Pseudomonadati</taxon>
        <taxon>Pseudomonadota</taxon>
        <taxon>Betaproteobacteria</taxon>
        <taxon>Rhodocyclales</taxon>
        <taxon>Rhodocyclaceae</taxon>
        <taxon>Aromatoleum</taxon>
    </lineage>
</organism>
<dbReference type="Proteomes" id="UP000006552">
    <property type="component" value="Chromosome"/>
</dbReference>
<name>Q5P5X7_AROAE</name>
<keyword evidence="3" id="KW-1185">Reference proteome</keyword>
<proteinExistence type="predicted"/>
<reference evidence="2 3" key="1">
    <citation type="journal article" date="2005" name="Arch. Microbiol.">
        <title>The genome sequence of an anaerobic aromatic-degrading denitrifying bacterium, strain EbN1.</title>
        <authorList>
            <person name="Rabus R."/>
            <person name="Kube M."/>
            <person name="Heider J."/>
            <person name="Beck A."/>
            <person name="Heitmann K."/>
            <person name="Widdel F."/>
            <person name="Reinhardt R."/>
        </authorList>
    </citation>
    <scope>NUCLEOTIDE SEQUENCE [LARGE SCALE GENOMIC DNA]</scope>
    <source>
        <strain evidence="2 3">EbN1</strain>
    </source>
</reference>
<evidence type="ECO:0000313" key="2">
    <source>
        <dbReference type="EMBL" id="CAI07284.1"/>
    </source>
</evidence>
<dbReference type="HOGENOM" id="CLU_1544475_0_0_4"/>
<accession>Q5P5X7</accession>
<protein>
    <submittedName>
        <fullName evidence="2">Uncharacterized protein</fullName>
    </submittedName>
</protein>
<dbReference type="STRING" id="76114.ebA2101"/>
<feature type="region of interest" description="Disordered" evidence="1">
    <location>
        <begin position="89"/>
        <end position="119"/>
    </location>
</feature>
<feature type="region of interest" description="Disordered" evidence="1">
    <location>
        <begin position="39"/>
        <end position="74"/>
    </location>
</feature>
<dbReference type="PROSITE" id="PS51257">
    <property type="entry name" value="PROKAR_LIPOPROTEIN"/>
    <property type="match status" value="1"/>
</dbReference>
<gene>
    <name evidence="2" type="ORF">ebA2101</name>
</gene>
<dbReference type="AlphaFoldDB" id="Q5P5X7"/>